<dbReference type="GeneID" id="109105012"/>
<keyword evidence="11 15" id="KW-0472">Membrane</keyword>
<gene>
    <name evidence="19" type="primary">LOC109105012</name>
</gene>
<feature type="compositionally biased region" description="Basic and acidic residues" evidence="16">
    <location>
        <begin position="77"/>
        <end position="88"/>
    </location>
</feature>
<dbReference type="InterPro" id="IPR013769">
    <property type="entry name" value="Band3_cytoplasmic_dom"/>
</dbReference>
<dbReference type="NCBIfam" id="TIGR00834">
    <property type="entry name" value="ae"/>
    <property type="match status" value="1"/>
</dbReference>
<dbReference type="PANTHER" id="PTHR11453:SF105">
    <property type="entry name" value="SODIUM BICARBONATE COTRANSPORTER 3"/>
    <property type="match status" value="1"/>
</dbReference>
<dbReference type="Pfam" id="PF00955">
    <property type="entry name" value="HCO3_cotransp"/>
    <property type="match status" value="1"/>
</dbReference>
<keyword evidence="6" id="KW-1003">Cell membrane</keyword>
<evidence type="ECO:0000256" key="8">
    <source>
        <dbReference type="ARBA" id="ARBA00022989"/>
    </source>
</evidence>
<dbReference type="GO" id="GO:0008510">
    <property type="term" value="F:sodium:bicarbonate symporter activity"/>
    <property type="evidence" value="ECO:0007669"/>
    <property type="project" value="TreeGrafter"/>
</dbReference>
<feature type="transmembrane region" description="Helical" evidence="15">
    <location>
        <begin position="849"/>
        <end position="873"/>
    </location>
</feature>
<dbReference type="GO" id="GO:0051453">
    <property type="term" value="P:regulation of intracellular pH"/>
    <property type="evidence" value="ECO:0007669"/>
    <property type="project" value="TreeGrafter"/>
</dbReference>
<evidence type="ECO:0000259" key="17">
    <source>
        <dbReference type="Pfam" id="PF00955"/>
    </source>
</evidence>
<feature type="region of interest" description="Disordered" evidence="16">
    <location>
        <begin position="56"/>
        <end position="92"/>
    </location>
</feature>
<dbReference type="InterPro" id="IPR003020">
    <property type="entry name" value="HCO3_transpt_euk"/>
</dbReference>
<dbReference type="AlphaFoldDB" id="A0A9Q9YYZ0"/>
<evidence type="ECO:0000256" key="11">
    <source>
        <dbReference type="ARBA" id="ARBA00023136"/>
    </source>
</evidence>
<dbReference type="SMR" id="A0A9Q9YYZ0"/>
<keyword evidence="7 15" id="KW-0812">Transmembrane</keyword>
<feature type="transmembrane region" description="Helical" evidence="15">
    <location>
        <begin position="986"/>
        <end position="1017"/>
    </location>
</feature>
<feature type="domain" description="Bicarbonate transporter-like transmembrane" evidence="17">
    <location>
        <begin position="479"/>
        <end position="1038"/>
    </location>
</feature>
<evidence type="ECO:0000256" key="5">
    <source>
        <dbReference type="ARBA" id="ARBA00022448"/>
    </source>
</evidence>
<feature type="transmembrane region" description="Helical" evidence="15">
    <location>
        <begin position="625"/>
        <end position="643"/>
    </location>
</feature>
<feature type="region of interest" description="Disordered" evidence="16">
    <location>
        <begin position="434"/>
        <end position="457"/>
    </location>
</feature>
<evidence type="ECO:0000256" key="1">
    <source>
        <dbReference type="ARBA" id="ARBA00004187"/>
    </source>
</evidence>
<evidence type="ECO:0000256" key="2">
    <source>
        <dbReference type="ARBA" id="ARBA00004221"/>
    </source>
</evidence>
<dbReference type="FunFam" id="3.40.930.10:FF:000001">
    <property type="entry name" value="Anion exchange protein"/>
    <property type="match status" value="1"/>
</dbReference>
<evidence type="ECO:0000256" key="6">
    <source>
        <dbReference type="ARBA" id="ARBA00022475"/>
    </source>
</evidence>
<keyword evidence="10 15" id="KW-0406">Ion transport</keyword>
<evidence type="ECO:0000256" key="15">
    <source>
        <dbReference type="RuleBase" id="RU362035"/>
    </source>
</evidence>
<keyword evidence="13" id="KW-0325">Glycoprotein</keyword>
<dbReference type="Proteomes" id="UP001155660">
    <property type="component" value="Chromosome A16"/>
</dbReference>
<feature type="transmembrane region" description="Helical" evidence="15">
    <location>
        <begin position="595"/>
        <end position="618"/>
    </location>
</feature>
<feature type="transmembrane region" description="Helical" evidence="15">
    <location>
        <begin position="508"/>
        <end position="530"/>
    </location>
</feature>
<dbReference type="InterPro" id="IPR011531">
    <property type="entry name" value="HCO3_transpt-like_TM_dom"/>
</dbReference>
<feature type="region of interest" description="Disordered" evidence="16">
    <location>
        <begin position="1"/>
        <end position="31"/>
    </location>
</feature>
<feature type="transmembrane region" description="Helical" evidence="15">
    <location>
        <begin position="761"/>
        <end position="778"/>
    </location>
</feature>
<dbReference type="FunFam" id="1.10.287.570:FF:000001">
    <property type="entry name" value="Anion exchange protein"/>
    <property type="match status" value="1"/>
</dbReference>
<proteinExistence type="inferred from homology"/>
<protein>
    <recommendedName>
        <fullName evidence="15">Anion exchange protein</fullName>
    </recommendedName>
</protein>
<accession>A0A9Q9YYZ0</accession>
<sequence>MEEDSAEQMKPLLTTGNDEEAVVDQGKTSSTIHTNFEKEELESHRAVYVGVHVPFGKQSRRRHRHRGHKHHRKRKDRGCEREDGRESPVYDTPSQRVQFILGTEDDDEEHIPHDLFTELDELSFRDGQAYEWKETARWLKFEEDVEDGGERWSKPYVATLSLHSLFELRSYIINGTVMLDMRANTIEDITDMVLDNMVASEQLDESLREKVRDAVLKRHHHQNEKKLSNRIPLVRSFADIGKKHSDLHLLERNGLLASPQSAPGSLENSKPSESRMNGGGGSRENSTVDFSRDSQSPFHCSCGSLGGRGKRPAVDMNFMKKIPPGAEASNVLVGEVDFLERPIIAFIRLSPAVLLTGLTEVPVSTRFLFLLLGPLGKGGQYHEIGRSIATLMTDEIFHDVAYKAKDRNDLLSGIDEFLDQVTVLPPGEWDPTIRIEPPKSVPSQEKRKMPSMPNGSSPLSEIIKEEEHHTGPELQRTGRIFGGLVLDVKRKAPFYWSDVRDALSLQCLASILFLYCACMSPVITFGGLLGEATKNNISAIESLFGASLTGVAFSLFSGQPLTILGSTGPVLVFEKILFKFCSDYGLSYLPLRTSIGLWTAFLCIVLVATDASSLVCYITRFTEEAFAALICLIFIYEALEKLFQLGEMFPFNMHDNLDNLTFYTCQCSPPSNITEKMVQTWNQSDFTPDTINWSELDVPNCKKLHGEFVGPACGHSGPYIPDVLFWSVILFFTTFFLSSFLKQFKTKRYFPTKVRSSISDFAVFLTIMIMVLVDYLVGVPSPKLHVPDTFEPTSKSRGWLISPLGDNPTWTLFAAAIPALLCTILIFMDQQITAVIINRKEHKLKKGCGYHLDLLVVAVMLGVCSVMGLPWFVAATVLSISHVNSLKVESECSAPGEQPKFLGILEQRITGLMIFVLMGLSVFMTSILKFIPMPVLYGVFLYMGVSSLKGIQFFDRIKLFGMPAKHQPDLIYLRYVPLWKVHIFTIVQFTCLVLLWVIKASAAAVVFPMMVLALVFVRKLLDFCFLKRELSWLDDLMPESKKKKEDDKKKKAKERPLDVCNQEAQRMMEVDGGMEVPYDNGDHLEIPVKSLKVSTDPSVVNISDEMAKTAVWKAVAMSSDSPKVLKPSASEEKMVSIKINVEDEQGDKCVDTETSL</sequence>
<evidence type="ECO:0000256" key="3">
    <source>
        <dbReference type="ARBA" id="ARBA00004651"/>
    </source>
</evidence>
<dbReference type="GO" id="GO:0016324">
    <property type="term" value="C:apical plasma membrane"/>
    <property type="evidence" value="ECO:0007669"/>
    <property type="project" value="UniProtKB-SubCell"/>
</dbReference>
<dbReference type="PANTHER" id="PTHR11453">
    <property type="entry name" value="ANION EXCHANGE PROTEIN"/>
    <property type="match status" value="1"/>
</dbReference>
<organism evidence="19">
    <name type="scientific">Cyprinus carpio</name>
    <name type="common">Common carp</name>
    <dbReference type="NCBI Taxonomy" id="7962"/>
    <lineage>
        <taxon>Eukaryota</taxon>
        <taxon>Metazoa</taxon>
        <taxon>Chordata</taxon>
        <taxon>Craniata</taxon>
        <taxon>Vertebrata</taxon>
        <taxon>Euteleostomi</taxon>
        <taxon>Actinopterygii</taxon>
        <taxon>Neopterygii</taxon>
        <taxon>Teleostei</taxon>
        <taxon>Ostariophysi</taxon>
        <taxon>Cypriniformes</taxon>
        <taxon>Cyprinidae</taxon>
        <taxon>Cyprininae</taxon>
        <taxon>Cyprinus</taxon>
    </lineage>
</organism>
<dbReference type="RefSeq" id="XP_042628984.1">
    <property type="nucleotide sequence ID" value="XM_042773050.1"/>
</dbReference>
<name>A0A9Q9YYZ0_CYPCA</name>
<evidence type="ECO:0000256" key="12">
    <source>
        <dbReference type="ARBA" id="ARBA00023157"/>
    </source>
</evidence>
<feature type="transmembrane region" description="Helical" evidence="15">
    <location>
        <begin position="809"/>
        <end position="828"/>
    </location>
</feature>
<dbReference type="GO" id="GO:0008509">
    <property type="term" value="F:monoatomic anion transmembrane transporter activity"/>
    <property type="evidence" value="ECO:0007669"/>
    <property type="project" value="InterPro"/>
</dbReference>
<reference evidence="19" key="1">
    <citation type="submission" date="2025-08" db="UniProtKB">
        <authorList>
            <consortium name="RefSeq"/>
        </authorList>
    </citation>
    <scope>IDENTIFICATION</scope>
    <source>
        <tissue evidence="19">Muscle</tissue>
    </source>
</reference>
<evidence type="ECO:0000256" key="9">
    <source>
        <dbReference type="ARBA" id="ARBA00023053"/>
    </source>
</evidence>
<keyword evidence="8 15" id="KW-1133">Transmembrane helix</keyword>
<evidence type="ECO:0000256" key="7">
    <source>
        <dbReference type="ARBA" id="ARBA00022692"/>
    </source>
</evidence>
<comment type="subcellular location">
    <subcellularLocation>
        <location evidence="2">Apical cell membrane</location>
    </subcellularLocation>
    <subcellularLocation>
        <location evidence="1">Basolateral cell membrane</location>
    </subcellularLocation>
    <subcellularLocation>
        <location evidence="3">Cell membrane</location>
        <topology evidence="3">Multi-pass membrane protein</topology>
    </subcellularLocation>
    <subcellularLocation>
        <location evidence="15">Membrane</location>
        <topology evidence="15">Multi-pass membrane protein</topology>
    </subcellularLocation>
</comment>
<evidence type="ECO:0000256" key="10">
    <source>
        <dbReference type="ARBA" id="ARBA00023065"/>
    </source>
</evidence>
<feature type="domain" description="Band 3 cytoplasmic" evidence="18">
    <location>
        <begin position="113"/>
        <end position="431"/>
    </location>
</feature>
<keyword evidence="14" id="KW-0739">Sodium transport</keyword>
<dbReference type="GO" id="GO:0016323">
    <property type="term" value="C:basolateral plasma membrane"/>
    <property type="evidence" value="ECO:0007669"/>
    <property type="project" value="UniProtKB-SubCell"/>
</dbReference>
<feature type="compositionally biased region" description="Basic residues" evidence="16">
    <location>
        <begin position="58"/>
        <end position="76"/>
    </location>
</feature>
<feature type="compositionally biased region" description="Polar residues" evidence="16">
    <location>
        <begin position="283"/>
        <end position="298"/>
    </location>
</feature>
<feature type="compositionally biased region" description="Polar residues" evidence="16">
    <location>
        <begin position="258"/>
        <end position="275"/>
    </location>
</feature>
<feature type="transmembrane region" description="Helical" evidence="15">
    <location>
        <begin position="935"/>
        <end position="954"/>
    </location>
</feature>
<evidence type="ECO:0000259" key="18">
    <source>
        <dbReference type="Pfam" id="PF07565"/>
    </source>
</evidence>
<dbReference type="GO" id="GO:0005452">
    <property type="term" value="F:solute:inorganic anion antiporter activity"/>
    <property type="evidence" value="ECO:0007669"/>
    <property type="project" value="InterPro"/>
</dbReference>
<keyword evidence="12" id="KW-1015">Disulfide bond</keyword>
<feature type="region of interest" description="Disordered" evidence="16">
    <location>
        <begin position="258"/>
        <end position="303"/>
    </location>
</feature>
<evidence type="ECO:0000256" key="16">
    <source>
        <dbReference type="SAM" id="MobiDB-lite"/>
    </source>
</evidence>
<keyword evidence="9" id="KW-0915">Sodium</keyword>
<evidence type="ECO:0000256" key="13">
    <source>
        <dbReference type="ARBA" id="ARBA00023180"/>
    </source>
</evidence>
<feature type="transmembrane region" description="Helical" evidence="15">
    <location>
        <begin position="909"/>
        <end position="928"/>
    </location>
</feature>
<feature type="transmembrane region" description="Helical" evidence="15">
    <location>
        <begin position="537"/>
        <end position="556"/>
    </location>
</feature>
<dbReference type="Pfam" id="PF07565">
    <property type="entry name" value="Band_3_cyto"/>
    <property type="match status" value="1"/>
</dbReference>
<feature type="transmembrane region" description="Helical" evidence="15">
    <location>
        <begin position="723"/>
        <end position="741"/>
    </location>
</feature>
<evidence type="ECO:0000256" key="14">
    <source>
        <dbReference type="ARBA" id="ARBA00023201"/>
    </source>
</evidence>
<keyword evidence="5 15" id="KW-0813">Transport</keyword>
<evidence type="ECO:0000313" key="19">
    <source>
        <dbReference type="RefSeq" id="XP_042628984.1"/>
    </source>
</evidence>
<comment type="similarity">
    <text evidence="4 15">Belongs to the anion exchanger (TC 2.A.31) family.</text>
</comment>
<evidence type="ECO:0000256" key="4">
    <source>
        <dbReference type="ARBA" id="ARBA00010993"/>
    </source>
</evidence>